<sequence length="87" mass="9564">MFIISLLVFIITGCSRPTLNSSYVSACGYSECNVKDIISGAKIKVNTKNSPPNFDEHTPIQDRQVIQSGERPAFEKESYSVGMSIGF</sequence>
<dbReference type="EMBL" id="VTUW01000005">
    <property type="protein sequence ID" value="KAA1195012.1"/>
    <property type="molecule type" value="Genomic_DNA"/>
</dbReference>
<proteinExistence type="predicted"/>
<protein>
    <submittedName>
        <fullName evidence="1">Uncharacterized protein</fullName>
    </submittedName>
</protein>
<gene>
    <name evidence="1" type="ORF">F0L16_04795</name>
</gene>
<name>A0A5B0X705_9GAMM</name>
<organism evidence="1 2">
    <name type="scientific">Photorhabdus heterorhabditis</name>
    <dbReference type="NCBI Taxonomy" id="880156"/>
    <lineage>
        <taxon>Bacteria</taxon>
        <taxon>Pseudomonadati</taxon>
        <taxon>Pseudomonadota</taxon>
        <taxon>Gammaproteobacteria</taxon>
        <taxon>Enterobacterales</taxon>
        <taxon>Morganellaceae</taxon>
        <taxon>Photorhabdus</taxon>
    </lineage>
</organism>
<reference evidence="1 2" key="1">
    <citation type="submission" date="2019-09" db="EMBL/GenBank/DDBJ databases">
        <title>Whole genome sequence of Photorhabdus heterorhabditis strain ETL (Enterobacteriales: Enterobacteriaceae) a bacterial symbiont of Heterorhabditis zealandica strain ETL (Rhabditida: Heterorhabditidae).</title>
        <authorList>
            <person name="Lulamba T.E."/>
            <person name="Serepa-Dlamini M.H."/>
        </authorList>
    </citation>
    <scope>NUCLEOTIDE SEQUENCE [LARGE SCALE GENOMIC DNA]</scope>
    <source>
        <strain evidence="1 2">ETL</strain>
    </source>
</reference>
<evidence type="ECO:0000313" key="1">
    <source>
        <dbReference type="EMBL" id="KAA1195012.1"/>
    </source>
</evidence>
<comment type="caution">
    <text evidence="1">The sequence shown here is derived from an EMBL/GenBank/DDBJ whole genome shotgun (WGS) entry which is preliminary data.</text>
</comment>
<dbReference type="Proteomes" id="UP000322184">
    <property type="component" value="Unassembled WGS sequence"/>
</dbReference>
<dbReference type="AlphaFoldDB" id="A0A5B0X705"/>
<accession>A0A5B0X705</accession>
<evidence type="ECO:0000313" key="2">
    <source>
        <dbReference type="Proteomes" id="UP000322184"/>
    </source>
</evidence>